<keyword evidence="1" id="KW-0472">Membrane</keyword>
<comment type="caution">
    <text evidence="3">The sequence shown here is derived from an EMBL/GenBank/DDBJ whole genome shotgun (WGS) entry which is preliminary data.</text>
</comment>
<keyword evidence="4" id="KW-1185">Reference proteome</keyword>
<accession>A0A5C5ZCM7</accession>
<sequence>MSPDETTRRELENILALMCSDEFDDDGKQRLNMLVSGSDDARRIYLEQCQMQAMLQQSTLLASFDAEKSEVASTVQSDSRHSMPSWVGWVVAASVVFAIGLAAATFFSDSGGTVSVPSTVIARVEELNGSAWSEESALARGASVSRGAVRLESGSMELRFNHGTRLLVHGPGQLSIDSDMQVSLVRGQVAAQVTEIAHGFTILGPDAAVVDLGTEFAMAVADGESWVEVYDGEVEVALLDEDGRAWKSRELLTSDAVRIDASNGQIVDEAAPVALPRLAEAPLEPLSVPAEYVGSVQNAEPAHYWRFEAENGGTITDIAGDADAVLHGGAKLQDGGVYFPRGRRNHGYVMIDRPVASVLSDEFTLELWMNPSFTQRTTLIDINHRQPDSRSREKLYRLSLLPMQHRRVYPDESIRFINHLWPYGEQESVNVFSSQRYTPGSWHHVVAVRSDNQVEIYLNGSAVETSPAPPLKAEPLDAMIAIGAFLRSKTPGSYDGQMYFKGMVDELAVYPKALSAEEITKHYRLMQAH</sequence>
<reference evidence="3 4" key="1">
    <citation type="submission" date="2019-02" db="EMBL/GenBank/DDBJ databases">
        <title>Deep-cultivation of Planctomycetes and their phenomic and genomic characterization uncovers novel biology.</title>
        <authorList>
            <person name="Wiegand S."/>
            <person name="Jogler M."/>
            <person name="Boedeker C."/>
            <person name="Pinto D."/>
            <person name="Vollmers J."/>
            <person name="Rivas-Marin E."/>
            <person name="Kohn T."/>
            <person name="Peeters S.H."/>
            <person name="Heuer A."/>
            <person name="Rast P."/>
            <person name="Oberbeckmann S."/>
            <person name="Bunk B."/>
            <person name="Jeske O."/>
            <person name="Meyerdierks A."/>
            <person name="Storesund J.E."/>
            <person name="Kallscheuer N."/>
            <person name="Luecker S."/>
            <person name="Lage O.M."/>
            <person name="Pohl T."/>
            <person name="Merkel B.J."/>
            <person name="Hornburger P."/>
            <person name="Mueller R.-W."/>
            <person name="Bruemmer F."/>
            <person name="Labrenz M."/>
            <person name="Spormann A.M."/>
            <person name="Op Den Camp H."/>
            <person name="Overmann J."/>
            <person name="Amann R."/>
            <person name="Jetten M.S.M."/>
            <person name="Mascher T."/>
            <person name="Medema M.H."/>
            <person name="Devos D.P."/>
            <person name="Kaster A.-K."/>
            <person name="Ovreas L."/>
            <person name="Rohde M."/>
            <person name="Galperin M.Y."/>
            <person name="Jogler C."/>
        </authorList>
    </citation>
    <scope>NUCLEOTIDE SEQUENCE [LARGE SCALE GENOMIC DNA]</scope>
    <source>
        <strain evidence="3 4">CA13</strain>
    </source>
</reference>
<dbReference type="Gene3D" id="2.60.120.200">
    <property type="match status" value="1"/>
</dbReference>
<keyword evidence="1" id="KW-0812">Transmembrane</keyword>
<evidence type="ECO:0000313" key="4">
    <source>
        <dbReference type="Proteomes" id="UP000315010"/>
    </source>
</evidence>
<dbReference type="PANTHER" id="PTHR30273">
    <property type="entry name" value="PERIPLASMIC SIGNAL SENSOR AND SIGMA FACTOR ACTIVATOR FECR-RELATED"/>
    <property type="match status" value="1"/>
</dbReference>
<dbReference type="EMBL" id="SJPJ01000001">
    <property type="protein sequence ID" value="TWT84333.1"/>
    <property type="molecule type" value="Genomic_DNA"/>
</dbReference>
<dbReference type="Proteomes" id="UP000315010">
    <property type="component" value="Unassembled WGS sequence"/>
</dbReference>
<evidence type="ECO:0000259" key="2">
    <source>
        <dbReference type="Pfam" id="PF04773"/>
    </source>
</evidence>
<dbReference type="Pfam" id="PF04773">
    <property type="entry name" value="FecR"/>
    <property type="match status" value="1"/>
</dbReference>
<proteinExistence type="predicted"/>
<name>A0A5C5ZCM7_9BACT</name>
<dbReference type="SUPFAM" id="SSF49899">
    <property type="entry name" value="Concanavalin A-like lectins/glucanases"/>
    <property type="match status" value="1"/>
</dbReference>
<evidence type="ECO:0000256" key="1">
    <source>
        <dbReference type="SAM" id="Phobius"/>
    </source>
</evidence>
<protein>
    <submittedName>
        <fullName evidence="3">FecR protein</fullName>
    </submittedName>
</protein>
<dbReference type="InterPro" id="IPR006860">
    <property type="entry name" value="FecR"/>
</dbReference>
<dbReference type="RefSeq" id="WP_419194884.1">
    <property type="nucleotide sequence ID" value="NZ_SJPJ01000001.1"/>
</dbReference>
<keyword evidence="1" id="KW-1133">Transmembrane helix</keyword>
<organism evidence="3 4">
    <name type="scientific">Novipirellula herctigrandis</name>
    <dbReference type="NCBI Taxonomy" id="2527986"/>
    <lineage>
        <taxon>Bacteria</taxon>
        <taxon>Pseudomonadati</taxon>
        <taxon>Planctomycetota</taxon>
        <taxon>Planctomycetia</taxon>
        <taxon>Pirellulales</taxon>
        <taxon>Pirellulaceae</taxon>
        <taxon>Novipirellula</taxon>
    </lineage>
</organism>
<feature type="domain" description="FecR protein" evidence="2">
    <location>
        <begin position="155"/>
        <end position="235"/>
    </location>
</feature>
<evidence type="ECO:0000313" key="3">
    <source>
        <dbReference type="EMBL" id="TWT84333.1"/>
    </source>
</evidence>
<dbReference type="AlphaFoldDB" id="A0A5C5ZCM7"/>
<dbReference type="Gene3D" id="2.60.120.1440">
    <property type="match status" value="1"/>
</dbReference>
<dbReference type="PANTHER" id="PTHR30273:SF2">
    <property type="entry name" value="PROTEIN FECR"/>
    <property type="match status" value="1"/>
</dbReference>
<dbReference type="Pfam" id="PF13385">
    <property type="entry name" value="Laminin_G_3"/>
    <property type="match status" value="1"/>
</dbReference>
<gene>
    <name evidence="3" type="ORF">CA13_58100</name>
</gene>
<dbReference type="GO" id="GO:0016989">
    <property type="term" value="F:sigma factor antagonist activity"/>
    <property type="evidence" value="ECO:0007669"/>
    <property type="project" value="TreeGrafter"/>
</dbReference>
<feature type="transmembrane region" description="Helical" evidence="1">
    <location>
        <begin position="86"/>
        <end position="107"/>
    </location>
</feature>
<dbReference type="InterPro" id="IPR012373">
    <property type="entry name" value="Ferrdict_sens_TM"/>
</dbReference>
<dbReference type="InterPro" id="IPR013320">
    <property type="entry name" value="ConA-like_dom_sf"/>
</dbReference>